<feature type="region of interest" description="Disordered" evidence="1">
    <location>
        <begin position="1"/>
        <end position="70"/>
    </location>
</feature>
<feature type="compositionally biased region" description="Acidic residues" evidence="1">
    <location>
        <begin position="43"/>
        <end position="60"/>
    </location>
</feature>
<organism evidence="2 3">
    <name type="scientific">Nonomuraea jiangxiensis</name>
    <dbReference type="NCBI Taxonomy" id="633440"/>
    <lineage>
        <taxon>Bacteria</taxon>
        <taxon>Bacillati</taxon>
        <taxon>Actinomycetota</taxon>
        <taxon>Actinomycetes</taxon>
        <taxon>Streptosporangiales</taxon>
        <taxon>Streptosporangiaceae</taxon>
        <taxon>Nonomuraea</taxon>
    </lineage>
</organism>
<keyword evidence="3" id="KW-1185">Reference proteome</keyword>
<sequence length="70" mass="7584">MTRKPEELPAAVGRVNGESDVVAERAGVVTPRTRRPIPADPPEALDEPQPEEEPEDEEEDVIRIDAGPTG</sequence>
<evidence type="ECO:0000313" key="2">
    <source>
        <dbReference type="EMBL" id="SDM20782.1"/>
    </source>
</evidence>
<name>A0A1G9RBU6_9ACTN</name>
<dbReference type="AlphaFoldDB" id="A0A1G9RBU6"/>
<protein>
    <submittedName>
        <fullName evidence="2">Uncharacterized protein</fullName>
    </submittedName>
</protein>
<evidence type="ECO:0000256" key="1">
    <source>
        <dbReference type="SAM" id="MobiDB-lite"/>
    </source>
</evidence>
<accession>A0A1G9RBU6</accession>
<reference evidence="2 3" key="1">
    <citation type="submission" date="2016-10" db="EMBL/GenBank/DDBJ databases">
        <authorList>
            <person name="de Groot N.N."/>
        </authorList>
    </citation>
    <scope>NUCLEOTIDE SEQUENCE [LARGE SCALE GENOMIC DNA]</scope>
    <source>
        <strain evidence="2 3">CGMCC 4.6533</strain>
    </source>
</reference>
<dbReference type="STRING" id="633440.SAMN05421869_13837"/>
<dbReference type="Proteomes" id="UP000199202">
    <property type="component" value="Unassembled WGS sequence"/>
</dbReference>
<evidence type="ECO:0000313" key="3">
    <source>
        <dbReference type="Proteomes" id="UP000199202"/>
    </source>
</evidence>
<dbReference type="EMBL" id="FNDJ01000038">
    <property type="protein sequence ID" value="SDM20782.1"/>
    <property type="molecule type" value="Genomic_DNA"/>
</dbReference>
<proteinExistence type="predicted"/>
<dbReference type="OrthoDB" id="3544344at2"/>
<gene>
    <name evidence="2" type="ORF">SAMN05421869_13837</name>
</gene>
<dbReference type="RefSeq" id="WP_090946327.1">
    <property type="nucleotide sequence ID" value="NZ_FNDJ01000038.1"/>
</dbReference>